<dbReference type="EMBL" id="BGOW01000017">
    <property type="protein sequence ID" value="GBL46273.1"/>
    <property type="molecule type" value="Genomic_DNA"/>
</dbReference>
<dbReference type="RefSeq" id="WP_124705058.1">
    <property type="nucleotide sequence ID" value="NZ_BGOW01000017.1"/>
</dbReference>
<dbReference type="Pfam" id="PF05069">
    <property type="entry name" value="Phage_tail_S"/>
    <property type="match status" value="1"/>
</dbReference>
<proteinExistence type="predicted"/>
<dbReference type="AlphaFoldDB" id="A0A401JF99"/>
<dbReference type="Proteomes" id="UP000286806">
    <property type="component" value="Unassembled WGS sequence"/>
</dbReference>
<evidence type="ECO:0000313" key="2">
    <source>
        <dbReference type="Proteomes" id="UP000286806"/>
    </source>
</evidence>
<gene>
    <name evidence="1" type="ORF">SFMTTN_2086</name>
</gene>
<sequence length="172" mass="18749">MITIIADDKAVIEALNQLRARTSHMLPLMQDIGELLSETTKRRFDTSTAPDGTRWAVNSEVTILRYLGDNKGSYTKAGNLSKAGKQRSGSKRPLIGLTGTLQSTIDYDAQNDSVVIGSPKKYAATQHFGAKKHEFKGVAPWGDIPARTIFGVSSSDHNSLLELINEYLDPAS</sequence>
<dbReference type="InterPro" id="IPR006522">
    <property type="entry name" value="Phage_virion_morphogenesis"/>
</dbReference>
<organism evidence="1 2">
    <name type="scientific">Sulfuriferula multivorans</name>
    <dbReference type="NCBI Taxonomy" id="1559896"/>
    <lineage>
        <taxon>Bacteria</taxon>
        <taxon>Pseudomonadati</taxon>
        <taxon>Pseudomonadota</taxon>
        <taxon>Betaproteobacteria</taxon>
        <taxon>Nitrosomonadales</taxon>
        <taxon>Sulfuricellaceae</taxon>
        <taxon>Sulfuriferula</taxon>
    </lineage>
</organism>
<evidence type="ECO:0000313" key="1">
    <source>
        <dbReference type="EMBL" id="GBL46273.1"/>
    </source>
</evidence>
<reference evidence="1 2" key="1">
    <citation type="journal article" date="2019" name="Front. Microbiol.">
        <title>Genomes of Neutrophilic Sulfur-Oxidizing Chemolithoautotrophs Representing 9 Proteobacterial Species From 8 Genera.</title>
        <authorList>
            <person name="Watanabe T."/>
            <person name="Kojima H."/>
            <person name="Umezawa K."/>
            <person name="Hori C."/>
            <person name="Takasuka T.E."/>
            <person name="Kato Y."/>
            <person name="Fukui M."/>
        </authorList>
    </citation>
    <scope>NUCLEOTIDE SEQUENCE [LARGE SCALE GENOMIC DNA]</scope>
    <source>
        <strain evidence="1 2">TTN</strain>
    </source>
</reference>
<keyword evidence="2" id="KW-1185">Reference proteome</keyword>
<protein>
    <submittedName>
        <fullName evidence="1">Phage virion morphogenesis protein</fullName>
    </submittedName>
</protein>
<dbReference type="OrthoDB" id="2081253at2"/>
<name>A0A401JF99_9PROT</name>
<accession>A0A401JF99</accession>
<comment type="caution">
    <text evidence="1">The sequence shown here is derived from an EMBL/GenBank/DDBJ whole genome shotgun (WGS) entry which is preliminary data.</text>
</comment>